<evidence type="ECO:0000313" key="2">
    <source>
        <dbReference type="Proteomes" id="UP001302486"/>
    </source>
</evidence>
<dbReference type="KEGG" id="hws:RNZ46_16135"/>
<dbReference type="Proteomes" id="UP001302486">
    <property type="component" value="Chromosome"/>
</dbReference>
<dbReference type="EMBL" id="CP136521">
    <property type="protein sequence ID" value="WOD43518.1"/>
    <property type="molecule type" value="Genomic_DNA"/>
</dbReference>
<evidence type="ECO:0000313" key="1">
    <source>
        <dbReference type="EMBL" id="WOD43518.1"/>
    </source>
</evidence>
<dbReference type="RefSeq" id="WP_316983202.1">
    <property type="nucleotide sequence ID" value="NZ_CP136521.1"/>
</dbReference>
<accession>A0AA97HRJ2</accession>
<dbReference type="AlphaFoldDB" id="A0AA97HRJ2"/>
<protein>
    <submittedName>
        <fullName evidence="1">Uncharacterized protein</fullName>
    </submittedName>
</protein>
<reference evidence="2" key="1">
    <citation type="submission" date="2024-06" db="EMBL/GenBank/DDBJ databases">
        <title>Hwangdonia haimaensis gen. nov., sp. nov., a member of the family Flavobacteriaceae isolated from the haima cold seep.</title>
        <authorList>
            <person name="Li J."/>
        </authorList>
    </citation>
    <scope>NUCLEOTIDE SEQUENCE [LARGE SCALE GENOMIC DNA]</scope>
    <source>
        <strain evidence="2">SCSIO 19198</strain>
    </source>
</reference>
<gene>
    <name evidence="1" type="ORF">RNZ46_16135</name>
</gene>
<proteinExistence type="predicted"/>
<sequence>MKTLKKIGISVLIIILNTIAVQAQITKPKVKPKITAPVNLPTAFDKIMYNLNNGVCYEIALVSLQLNAKNSQHTSFGTEARYGLGNLTNNSRNELKSVFPLDIGIKQTAAQNTLQTTVRLKKTGKTVTLDIRNRQYYHLIYKVKIVKKKNGYWLIAERNALSETVLFTFAIYRTACLI</sequence>
<keyword evidence="2" id="KW-1185">Reference proteome</keyword>
<name>A0AA97HRJ2_9FLAO</name>
<organism evidence="1 2">
    <name type="scientific">Hwangdonia lutea</name>
    <dbReference type="NCBI Taxonomy" id="3075823"/>
    <lineage>
        <taxon>Bacteria</taxon>
        <taxon>Pseudomonadati</taxon>
        <taxon>Bacteroidota</taxon>
        <taxon>Flavobacteriia</taxon>
        <taxon>Flavobacteriales</taxon>
        <taxon>Flavobacteriaceae</taxon>
        <taxon>Hwangdonia</taxon>
    </lineage>
</organism>